<dbReference type="Gene3D" id="3.40.190.10">
    <property type="entry name" value="Periplasmic binding protein-like II"/>
    <property type="match status" value="1"/>
</dbReference>
<evidence type="ECO:0000256" key="5">
    <source>
        <dbReference type="ARBA" id="ARBA00023065"/>
    </source>
</evidence>
<accession>A0A423T829</accession>
<gene>
    <name evidence="14" type="ORF">C7M84_008979</name>
</gene>
<keyword evidence="8" id="KW-0325">Glycoprotein</keyword>
<feature type="chain" id="PRO_5019113829" evidence="12">
    <location>
        <begin position="23"/>
        <end position="499"/>
    </location>
</feature>
<keyword evidence="7 14" id="KW-0675">Receptor</keyword>
<evidence type="ECO:0000313" key="14">
    <source>
        <dbReference type="EMBL" id="ROT72618.1"/>
    </source>
</evidence>
<keyword evidence="9" id="KW-1071">Ligand-gated ion channel</keyword>
<evidence type="ECO:0000259" key="13">
    <source>
        <dbReference type="SMART" id="SM00918"/>
    </source>
</evidence>
<evidence type="ECO:0000256" key="1">
    <source>
        <dbReference type="ARBA" id="ARBA00004141"/>
    </source>
</evidence>
<dbReference type="AlphaFoldDB" id="A0A423T829"/>
<evidence type="ECO:0000256" key="11">
    <source>
        <dbReference type="SAM" id="MobiDB-lite"/>
    </source>
</evidence>
<keyword evidence="6" id="KW-0472">Membrane</keyword>
<evidence type="ECO:0000256" key="9">
    <source>
        <dbReference type="ARBA" id="ARBA00023286"/>
    </source>
</evidence>
<evidence type="ECO:0000313" key="15">
    <source>
        <dbReference type="Proteomes" id="UP000283509"/>
    </source>
</evidence>
<feature type="region of interest" description="Disordered" evidence="11">
    <location>
        <begin position="93"/>
        <end position="115"/>
    </location>
</feature>
<dbReference type="GO" id="GO:0015276">
    <property type="term" value="F:ligand-gated monoatomic ion channel activity"/>
    <property type="evidence" value="ECO:0007669"/>
    <property type="project" value="InterPro"/>
</dbReference>
<dbReference type="STRING" id="6689.A0A423T829"/>
<reference evidence="14 15" key="2">
    <citation type="submission" date="2019-01" db="EMBL/GenBank/DDBJ databases">
        <title>The decoding of complex shrimp genome reveals the adaptation for benthos swimmer, frequently molting mechanism and breeding impact on genome.</title>
        <authorList>
            <person name="Sun Y."/>
            <person name="Gao Y."/>
            <person name="Yu Y."/>
        </authorList>
    </citation>
    <scope>NUCLEOTIDE SEQUENCE [LARGE SCALE GENOMIC DNA]</scope>
    <source>
        <tissue evidence="14">Muscle</tissue>
    </source>
</reference>
<evidence type="ECO:0000256" key="7">
    <source>
        <dbReference type="ARBA" id="ARBA00023170"/>
    </source>
</evidence>
<sequence>MFTSSVLAVLAILGVSSGVAQATAHVPPQELSSLPPVQHEEKAADNPQNAVTSTDILHGKNVVSSVSEVMEEEDEGIKAIHNLFDTARERSFPLAGEKGGSNTLLRPPVGMKGPHVSEYSLKKKMITQEKGKVSRHVRSAGLESKKNSSLENKRPASLFLFAGQQPTVQHGDKDERAVSLFPSSESAAGAKLGGFVIDILETTGHVDVHLVTNGDIVEGLDTVAFMCNQRYISIEIWVDVYYFLTHLGPTEGYLSTDQFLVYGTSYDILTIITQRRRVMDVINVRLTTWYYVVMDNDVDNQGIADALEEGSLSLLLRPSLFREDDWIAYTLVSPGGGAKYFRAVGRWTERGGLEVRKDLFPPISMDLKGRNLLIGVINKPRVLELKDEQGRGTDLRGYSAAILKELQQVLNFTISLREFEFWGSPDASGHWDGVIGALFDKEIDFSPMDFTPTKESREVIDFTEWVSEDPVVIVSAAPQPEIRPFLLLEIYQPWASTHL</sequence>
<proteinExistence type="predicted"/>
<keyword evidence="10" id="KW-0407">Ion channel</keyword>
<keyword evidence="15" id="KW-1185">Reference proteome</keyword>
<keyword evidence="4" id="KW-1133">Transmembrane helix</keyword>
<comment type="subcellular location">
    <subcellularLocation>
        <location evidence="1">Membrane</location>
        <topology evidence="1">Multi-pass membrane protein</topology>
    </subcellularLocation>
</comment>
<protein>
    <submittedName>
        <fullName evidence="14">Putative glutamate receptor</fullName>
    </submittedName>
</protein>
<dbReference type="EMBL" id="QCYY01002126">
    <property type="protein sequence ID" value="ROT72618.1"/>
    <property type="molecule type" value="Genomic_DNA"/>
</dbReference>
<dbReference type="OrthoDB" id="6353234at2759"/>
<evidence type="ECO:0000256" key="10">
    <source>
        <dbReference type="ARBA" id="ARBA00023303"/>
    </source>
</evidence>
<evidence type="ECO:0000256" key="4">
    <source>
        <dbReference type="ARBA" id="ARBA00022989"/>
    </source>
</evidence>
<evidence type="ECO:0000256" key="3">
    <source>
        <dbReference type="ARBA" id="ARBA00022692"/>
    </source>
</evidence>
<evidence type="ECO:0000256" key="8">
    <source>
        <dbReference type="ARBA" id="ARBA00023180"/>
    </source>
</evidence>
<keyword evidence="5" id="KW-0406">Ion transport</keyword>
<comment type="caution">
    <text evidence="14">The sequence shown here is derived from an EMBL/GenBank/DDBJ whole genome shotgun (WGS) entry which is preliminary data.</text>
</comment>
<dbReference type="InterPro" id="IPR019594">
    <property type="entry name" value="Glu/Gly-bd"/>
</dbReference>
<dbReference type="Pfam" id="PF10613">
    <property type="entry name" value="Lig_chan-Glu_bd"/>
    <property type="match status" value="1"/>
</dbReference>
<dbReference type="Proteomes" id="UP000283509">
    <property type="component" value="Unassembled WGS sequence"/>
</dbReference>
<evidence type="ECO:0000256" key="6">
    <source>
        <dbReference type="ARBA" id="ARBA00023136"/>
    </source>
</evidence>
<feature type="domain" description="Ionotropic glutamate receptor L-glutamate and glycine-binding" evidence="13">
    <location>
        <begin position="380"/>
        <end position="440"/>
    </location>
</feature>
<evidence type="ECO:0000256" key="2">
    <source>
        <dbReference type="ARBA" id="ARBA00022448"/>
    </source>
</evidence>
<keyword evidence="2" id="KW-0813">Transport</keyword>
<evidence type="ECO:0000256" key="12">
    <source>
        <dbReference type="SAM" id="SignalP"/>
    </source>
</evidence>
<dbReference type="GO" id="GO:0016020">
    <property type="term" value="C:membrane"/>
    <property type="evidence" value="ECO:0007669"/>
    <property type="project" value="UniProtKB-SubCell"/>
</dbReference>
<reference evidence="14 15" key="1">
    <citation type="submission" date="2018-04" db="EMBL/GenBank/DDBJ databases">
        <authorList>
            <person name="Zhang X."/>
            <person name="Yuan J."/>
            <person name="Li F."/>
            <person name="Xiang J."/>
        </authorList>
    </citation>
    <scope>NUCLEOTIDE SEQUENCE [LARGE SCALE GENOMIC DNA]</scope>
    <source>
        <tissue evidence="14">Muscle</tissue>
    </source>
</reference>
<organism evidence="14 15">
    <name type="scientific">Penaeus vannamei</name>
    <name type="common">Whiteleg shrimp</name>
    <name type="synonym">Litopenaeus vannamei</name>
    <dbReference type="NCBI Taxonomy" id="6689"/>
    <lineage>
        <taxon>Eukaryota</taxon>
        <taxon>Metazoa</taxon>
        <taxon>Ecdysozoa</taxon>
        <taxon>Arthropoda</taxon>
        <taxon>Crustacea</taxon>
        <taxon>Multicrustacea</taxon>
        <taxon>Malacostraca</taxon>
        <taxon>Eumalacostraca</taxon>
        <taxon>Eucarida</taxon>
        <taxon>Decapoda</taxon>
        <taxon>Dendrobranchiata</taxon>
        <taxon>Penaeoidea</taxon>
        <taxon>Penaeidae</taxon>
        <taxon>Penaeus</taxon>
    </lineage>
</organism>
<name>A0A423T829_PENVA</name>
<dbReference type="SMART" id="SM00918">
    <property type="entry name" value="Lig_chan-Glu_bd"/>
    <property type="match status" value="1"/>
</dbReference>
<keyword evidence="12" id="KW-0732">Signal</keyword>
<dbReference type="SUPFAM" id="SSF53850">
    <property type="entry name" value="Periplasmic binding protein-like II"/>
    <property type="match status" value="1"/>
</dbReference>
<keyword evidence="3" id="KW-0812">Transmembrane</keyword>
<feature type="signal peptide" evidence="12">
    <location>
        <begin position="1"/>
        <end position="22"/>
    </location>
</feature>